<dbReference type="InterPro" id="IPR036527">
    <property type="entry name" value="SCP2_sterol-bd_dom_sf"/>
</dbReference>
<dbReference type="STRING" id="1140003.OMY_01046"/>
<dbReference type="GO" id="GO:0030649">
    <property type="term" value="P:aminoglycoside antibiotic catabolic process"/>
    <property type="evidence" value="ECO:0007669"/>
    <property type="project" value="TreeGrafter"/>
</dbReference>
<dbReference type="InterPro" id="IPR016181">
    <property type="entry name" value="Acyl_CoA_acyltransferase"/>
</dbReference>
<dbReference type="Pfam" id="PF13530">
    <property type="entry name" value="SCP2_2"/>
    <property type="match status" value="1"/>
</dbReference>
<dbReference type="Gene3D" id="3.30.1050.10">
    <property type="entry name" value="SCP2 sterol-binding domain"/>
    <property type="match status" value="1"/>
</dbReference>
<dbReference type="Pfam" id="PF13527">
    <property type="entry name" value="Acetyltransf_9"/>
    <property type="match status" value="1"/>
</dbReference>
<accession>S0NR15</accession>
<dbReference type="RefSeq" id="WP_016185498.1">
    <property type="nucleotide sequence ID" value="NZ_ASWO01000005.1"/>
</dbReference>
<dbReference type="InterPro" id="IPR051554">
    <property type="entry name" value="Acetyltransferase_Eis"/>
</dbReference>
<dbReference type="PATRIC" id="fig|1140003.3.peg.1003"/>
<dbReference type="SUPFAM" id="SSF55729">
    <property type="entry name" value="Acyl-CoA N-acyltransferases (Nat)"/>
    <property type="match status" value="1"/>
</dbReference>
<keyword evidence="3" id="KW-1185">Reference proteome</keyword>
<gene>
    <name evidence="2" type="ORF">I573_01632</name>
</gene>
<protein>
    <submittedName>
        <fullName evidence="2">GNAT family acetyltransferase</fullName>
    </submittedName>
</protein>
<evidence type="ECO:0000259" key="1">
    <source>
        <dbReference type="PROSITE" id="PS51186"/>
    </source>
</evidence>
<comment type="caution">
    <text evidence="2">The sequence shown here is derived from an EMBL/GenBank/DDBJ whole genome shotgun (WGS) entry which is preliminary data.</text>
</comment>
<dbReference type="InterPro" id="IPR041380">
    <property type="entry name" value="Acetyltransf_17"/>
</dbReference>
<dbReference type="eggNOG" id="COG4552">
    <property type="taxonomic scope" value="Bacteria"/>
</dbReference>
<evidence type="ECO:0000313" key="3">
    <source>
        <dbReference type="Proteomes" id="UP000015961"/>
    </source>
</evidence>
<dbReference type="PANTHER" id="PTHR37817">
    <property type="entry name" value="N-ACETYLTRANSFERASE EIS"/>
    <property type="match status" value="1"/>
</dbReference>
<dbReference type="SUPFAM" id="SSF55718">
    <property type="entry name" value="SCP-like"/>
    <property type="match status" value="1"/>
</dbReference>
<reference evidence="2 3" key="1">
    <citation type="submission" date="2013-03" db="EMBL/GenBank/DDBJ databases">
        <title>The Genome Sequence of Enterococcus sulfureus ATCC_49903 (PacBio/Illumina hybrid assembly).</title>
        <authorList>
            <consortium name="The Broad Institute Genomics Platform"/>
            <consortium name="The Broad Institute Genome Sequencing Center for Infectious Disease"/>
            <person name="Earl A."/>
            <person name="Russ C."/>
            <person name="Gilmore M."/>
            <person name="Surin D."/>
            <person name="Walker B."/>
            <person name="Young S."/>
            <person name="Zeng Q."/>
            <person name="Gargeya S."/>
            <person name="Fitzgerald M."/>
            <person name="Haas B."/>
            <person name="Abouelleil A."/>
            <person name="Allen A.W."/>
            <person name="Alvarado L."/>
            <person name="Arachchi H.M."/>
            <person name="Berlin A.M."/>
            <person name="Chapman S.B."/>
            <person name="Gainer-Dewar J."/>
            <person name="Goldberg J."/>
            <person name="Griggs A."/>
            <person name="Gujja S."/>
            <person name="Hansen M."/>
            <person name="Howarth C."/>
            <person name="Imamovic A."/>
            <person name="Ireland A."/>
            <person name="Larimer J."/>
            <person name="McCowan C."/>
            <person name="Murphy C."/>
            <person name="Pearson M."/>
            <person name="Poon T.W."/>
            <person name="Priest M."/>
            <person name="Roberts A."/>
            <person name="Saif S."/>
            <person name="Shea T."/>
            <person name="Sisk P."/>
            <person name="Sykes S."/>
            <person name="Wortman J."/>
            <person name="Nusbaum C."/>
            <person name="Birren B."/>
        </authorList>
    </citation>
    <scope>NUCLEOTIDE SEQUENCE [LARGE SCALE GENOMIC DNA]</scope>
    <source>
        <strain evidence="2 3">ATCC 49903</strain>
    </source>
</reference>
<dbReference type="Proteomes" id="UP000015961">
    <property type="component" value="Unassembled WGS sequence"/>
</dbReference>
<dbReference type="GO" id="GO:0034069">
    <property type="term" value="F:aminoglycoside N-acetyltransferase activity"/>
    <property type="evidence" value="ECO:0007669"/>
    <property type="project" value="TreeGrafter"/>
</dbReference>
<dbReference type="PANTHER" id="PTHR37817:SF1">
    <property type="entry name" value="N-ACETYLTRANSFERASE EIS"/>
    <property type="match status" value="1"/>
</dbReference>
<organism evidence="2 3">
    <name type="scientific">Enterococcus sulfureus ATCC 49903</name>
    <dbReference type="NCBI Taxonomy" id="1140003"/>
    <lineage>
        <taxon>Bacteria</taxon>
        <taxon>Bacillati</taxon>
        <taxon>Bacillota</taxon>
        <taxon>Bacilli</taxon>
        <taxon>Lactobacillales</taxon>
        <taxon>Enterococcaceae</taxon>
        <taxon>Enterococcus</taxon>
    </lineage>
</organism>
<dbReference type="Pfam" id="PF17668">
    <property type="entry name" value="Acetyltransf_17"/>
    <property type="match status" value="1"/>
</dbReference>
<dbReference type="InterPro" id="IPR000182">
    <property type="entry name" value="GNAT_dom"/>
</dbReference>
<feature type="domain" description="N-acetyltransferase" evidence="1">
    <location>
        <begin position="9"/>
        <end position="163"/>
    </location>
</feature>
<evidence type="ECO:0000313" key="2">
    <source>
        <dbReference type="EMBL" id="EOT83907.1"/>
    </source>
</evidence>
<dbReference type="EMBL" id="ASWO01000005">
    <property type="protein sequence ID" value="EOT83907.1"/>
    <property type="molecule type" value="Genomic_DNA"/>
</dbReference>
<dbReference type="AlphaFoldDB" id="S0NR15"/>
<sequence length="406" mass="47938">MDIDSNQAFEIRNVEETDVDQFNELLSYVFQITEADIEESGFDSKRDMIKSKKPILEVSKVFGWFHKEKLISQIAIYPCTVNIHGTMYQMGGVTGVGTYPEYAGHGLMQALVERALNQMRQDGQWISYLYPYNIPYYRRKGWEIMSDKLTFSIRDTQLPKTVTVPGYVERQEVDHPDVFTVYDQFSKVNHGALQRTPFNWEEYWRYENEEERTAAIYYDEHQNPQGVLFYWVAEEVFHIREMFYLTQEARNGLWNFISAHFSMVYWVKGNIYKNEPLAFLLEDGQIKETIEPYYMARIVDVTQFLARYPFKSFDRPFHFVVTDPVAKWNTGIFSLTYNATEQRVIIGNEPIGDAVTLDIQTLTCLMMNYRRAAYLSRIERLHTTQETLLTLERIIPDMEAYFGDYF</sequence>
<dbReference type="PROSITE" id="PS51186">
    <property type="entry name" value="GNAT"/>
    <property type="match status" value="1"/>
</dbReference>
<dbReference type="Gene3D" id="3.40.630.30">
    <property type="match status" value="2"/>
</dbReference>
<dbReference type="InterPro" id="IPR025559">
    <property type="entry name" value="Eis_dom"/>
</dbReference>
<name>S0NR15_9ENTE</name>
<dbReference type="OrthoDB" id="9768284at2"/>
<proteinExistence type="predicted"/>
<keyword evidence="2" id="KW-0808">Transferase</keyword>